<dbReference type="GO" id="GO:0016787">
    <property type="term" value="F:hydrolase activity"/>
    <property type="evidence" value="ECO:0007669"/>
    <property type="project" value="UniProtKB-KW"/>
</dbReference>
<accession>A0A101II25</accession>
<gene>
    <name evidence="1" type="ORF">XE07_1738</name>
</gene>
<sequence length="38" mass="4481">RVPIEIPPNEENRRYLETKRDKLHHLLLQESSGLGNLD</sequence>
<feature type="non-terminal residue" evidence="1">
    <location>
        <position position="1"/>
    </location>
</feature>
<evidence type="ECO:0000313" key="1">
    <source>
        <dbReference type="EMBL" id="KUK95603.1"/>
    </source>
</evidence>
<proteinExistence type="predicted"/>
<name>A0A101II25_9EURY</name>
<dbReference type="AlphaFoldDB" id="A0A101II25"/>
<organism evidence="1 2">
    <name type="scientific">Methanothrix harundinacea</name>
    <dbReference type="NCBI Taxonomy" id="301375"/>
    <lineage>
        <taxon>Archaea</taxon>
        <taxon>Methanobacteriati</taxon>
        <taxon>Methanobacteriota</taxon>
        <taxon>Stenosarchaea group</taxon>
        <taxon>Methanomicrobia</taxon>
        <taxon>Methanotrichales</taxon>
        <taxon>Methanotrichaceae</taxon>
        <taxon>Methanothrix</taxon>
    </lineage>
</organism>
<dbReference type="PATRIC" id="fig|301375.6.peg.943"/>
<keyword evidence="1" id="KW-0378">Hydrolase</keyword>
<dbReference type="Proteomes" id="UP000053961">
    <property type="component" value="Unassembled WGS sequence"/>
</dbReference>
<evidence type="ECO:0000313" key="2">
    <source>
        <dbReference type="Proteomes" id="UP000053961"/>
    </source>
</evidence>
<dbReference type="EMBL" id="LGHB01000031">
    <property type="protein sequence ID" value="KUK95603.1"/>
    <property type="molecule type" value="Genomic_DNA"/>
</dbReference>
<comment type="caution">
    <text evidence="1">The sequence shown here is derived from an EMBL/GenBank/DDBJ whole genome shotgun (WGS) entry which is preliminary data.</text>
</comment>
<reference evidence="2" key="1">
    <citation type="journal article" date="2015" name="MBio">
        <title>Genome-Resolved Metagenomic Analysis Reveals Roles for Candidate Phyla and Other Microbial Community Members in Biogeochemical Transformations in Oil Reservoirs.</title>
        <authorList>
            <person name="Hu P."/>
            <person name="Tom L."/>
            <person name="Singh A."/>
            <person name="Thomas B.C."/>
            <person name="Baker B.J."/>
            <person name="Piceno Y.M."/>
            <person name="Andersen G.L."/>
            <person name="Banfield J.F."/>
        </authorList>
    </citation>
    <scope>NUCLEOTIDE SEQUENCE [LARGE SCALE GENOMIC DNA]</scope>
</reference>
<protein>
    <submittedName>
        <fullName evidence="1">3,4-dihydroxy-2-butanone 4-phosphate synthase/GTP cyclohydrolase II</fullName>
    </submittedName>
</protein>